<evidence type="ECO:0000256" key="9">
    <source>
        <dbReference type="ARBA" id="ARBA00040198"/>
    </source>
</evidence>
<dbReference type="PANTHER" id="PTHR13874:SF11">
    <property type="entry name" value="ENDOTHELIN-3"/>
    <property type="match status" value="1"/>
</dbReference>
<sequence length="178" mass="19909">MANISLVDVGVLFLIVVTATLANGFLSGKDVNHRKEVEEAKLDELVPGDNADDLAGGHTCATCEASRLRRRAKRCTCYSYKDKECVYYCHLDIIWINTPENTVPYGVSSYAGSLRMRRSAGIVQQRKEAQNQRCVCEQQTDSNCSHFCIESRQRRPPQIDKTTARVRSGPAMKHKNGV</sequence>
<proteinExistence type="inferred from homology"/>
<dbReference type="GO" id="GO:0014826">
    <property type="term" value="P:vein smooth muscle contraction"/>
    <property type="evidence" value="ECO:0007669"/>
    <property type="project" value="TreeGrafter"/>
</dbReference>
<keyword evidence="15" id="KW-1185">Reference proteome</keyword>
<dbReference type="EMBL" id="JAGKHQ010000027">
    <property type="protein sequence ID" value="KAG7473167.1"/>
    <property type="molecule type" value="Genomic_DNA"/>
</dbReference>
<gene>
    <name evidence="14" type="ORF">JOB18_021891</name>
</gene>
<keyword evidence="12" id="KW-1133">Transmembrane helix</keyword>
<keyword evidence="8" id="KW-0839">Vasoconstrictor</keyword>
<evidence type="ECO:0000256" key="4">
    <source>
        <dbReference type="ARBA" id="ARBA00022525"/>
    </source>
</evidence>
<dbReference type="InterPro" id="IPR001928">
    <property type="entry name" value="Endothln-like_toxin"/>
</dbReference>
<evidence type="ECO:0000256" key="7">
    <source>
        <dbReference type="ARBA" id="ARBA00023157"/>
    </source>
</evidence>
<keyword evidence="12" id="KW-0812">Transmembrane</keyword>
<evidence type="ECO:0000256" key="11">
    <source>
        <dbReference type="SAM" id="MobiDB-lite"/>
    </source>
</evidence>
<keyword evidence="12" id="KW-0472">Membrane</keyword>
<feature type="transmembrane region" description="Helical" evidence="12">
    <location>
        <begin position="6"/>
        <end position="26"/>
    </location>
</feature>
<dbReference type="GO" id="GO:0031708">
    <property type="term" value="F:endothelin B receptor binding"/>
    <property type="evidence" value="ECO:0007669"/>
    <property type="project" value="TreeGrafter"/>
</dbReference>
<keyword evidence="5" id="KW-0732">Signal</keyword>
<keyword evidence="7" id="KW-1015">Disulfide bond</keyword>
<evidence type="ECO:0000259" key="13">
    <source>
        <dbReference type="SMART" id="SM00272"/>
    </source>
</evidence>
<protein>
    <recommendedName>
        <fullName evidence="9">Endothelin-3</fullName>
    </recommendedName>
    <alternativeName>
        <fullName evidence="10">Preproendothelin-3</fullName>
    </alternativeName>
</protein>
<comment type="subcellular location">
    <subcellularLocation>
        <location evidence="2">Secreted</location>
    </subcellularLocation>
</comment>
<feature type="region of interest" description="Disordered" evidence="11">
    <location>
        <begin position="158"/>
        <end position="178"/>
    </location>
</feature>
<comment type="similarity">
    <text evidence="3">Belongs to the endothelin/sarafotoxin family.</text>
</comment>
<evidence type="ECO:0000256" key="5">
    <source>
        <dbReference type="ARBA" id="ARBA00022729"/>
    </source>
</evidence>
<evidence type="ECO:0000256" key="1">
    <source>
        <dbReference type="ARBA" id="ARBA00003023"/>
    </source>
</evidence>
<dbReference type="GO" id="GO:0005179">
    <property type="term" value="F:hormone activity"/>
    <property type="evidence" value="ECO:0007669"/>
    <property type="project" value="TreeGrafter"/>
</dbReference>
<dbReference type="GO" id="GO:0005615">
    <property type="term" value="C:extracellular space"/>
    <property type="evidence" value="ECO:0007669"/>
    <property type="project" value="TreeGrafter"/>
</dbReference>
<evidence type="ECO:0000313" key="14">
    <source>
        <dbReference type="EMBL" id="KAG7473167.1"/>
    </source>
</evidence>
<dbReference type="GO" id="GO:0019229">
    <property type="term" value="P:regulation of vasoconstriction"/>
    <property type="evidence" value="ECO:0007669"/>
    <property type="project" value="InterPro"/>
</dbReference>
<evidence type="ECO:0000256" key="6">
    <source>
        <dbReference type="ARBA" id="ARBA00022858"/>
    </source>
</evidence>
<name>A0AAV6PNW2_SOLSE</name>
<evidence type="ECO:0000256" key="12">
    <source>
        <dbReference type="SAM" id="Phobius"/>
    </source>
</evidence>
<comment type="function">
    <text evidence="1">Endothelins are endothelium-derived vasoconstrictor peptides.</text>
</comment>
<keyword evidence="4" id="KW-0964">Secreted</keyword>
<evidence type="ECO:0000256" key="2">
    <source>
        <dbReference type="ARBA" id="ARBA00004613"/>
    </source>
</evidence>
<dbReference type="Proteomes" id="UP000693946">
    <property type="component" value="Unassembled WGS sequence"/>
</dbReference>
<evidence type="ECO:0000256" key="10">
    <source>
        <dbReference type="ARBA" id="ARBA00041850"/>
    </source>
</evidence>
<dbReference type="GO" id="GO:0006874">
    <property type="term" value="P:intracellular calcium ion homeostasis"/>
    <property type="evidence" value="ECO:0007669"/>
    <property type="project" value="TreeGrafter"/>
</dbReference>
<evidence type="ECO:0000256" key="3">
    <source>
        <dbReference type="ARBA" id="ARBA00010959"/>
    </source>
</evidence>
<reference evidence="14 15" key="1">
    <citation type="journal article" date="2021" name="Sci. Rep.">
        <title>Chromosome anchoring in Senegalese sole (Solea senegalensis) reveals sex-associated markers and genome rearrangements in flatfish.</title>
        <authorList>
            <person name="Guerrero-Cozar I."/>
            <person name="Gomez-Garrido J."/>
            <person name="Berbel C."/>
            <person name="Martinez-Blanch J.F."/>
            <person name="Alioto T."/>
            <person name="Claros M.G."/>
            <person name="Gagnaire P.A."/>
            <person name="Manchado M."/>
        </authorList>
    </citation>
    <scope>NUCLEOTIDE SEQUENCE [LARGE SCALE GENOMIC DNA]</scope>
    <source>
        <strain evidence="14">Sse05_10M</strain>
    </source>
</reference>
<dbReference type="InterPro" id="IPR019764">
    <property type="entry name" value="Endothelin_toxin_CS"/>
</dbReference>
<dbReference type="SMART" id="SM00272">
    <property type="entry name" value="END"/>
    <property type="match status" value="2"/>
</dbReference>
<dbReference type="PANTHER" id="PTHR13874">
    <property type="entry name" value="ENDOTHELIN"/>
    <property type="match status" value="1"/>
</dbReference>
<dbReference type="PROSITE" id="PS00270">
    <property type="entry name" value="ENDOTHELIN"/>
    <property type="match status" value="2"/>
</dbReference>
<dbReference type="InterPro" id="IPR020475">
    <property type="entry name" value="Endothelin"/>
</dbReference>
<organism evidence="14 15">
    <name type="scientific">Solea senegalensis</name>
    <name type="common">Senegalese sole</name>
    <dbReference type="NCBI Taxonomy" id="28829"/>
    <lineage>
        <taxon>Eukaryota</taxon>
        <taxon>Metazoa</taxon>
        <taxon>Chordata</taxon>
        <taxon>Craniata</taxon>
        <taxon>Vertebrata</taxon>
        <taxon>Euteleostomi</taxon>
        <taxon>Actinopterygii</taxon>
        <taxon>Neopterygii</taxon>
        <taxon>Teleostei</taxon>
        <taxon>Neoteleostei</taxon>
        <taxon>Acanthomorphata</taxon>
        <taxon>Carangaria</taxon>
        <taxon>Pleuronectiformes</taxon>
        <taxon>Pleuronectoidei</taxon>
        <taxon>Soleidae</taxon>
        <taxon>Solea</taxon>
    </lineage>
</organism>
<accession>A0AAV6PNW2</accession>
<comment type="caution">
    <text evidence="14">The sequence shown here is derived from an EMBL/GenBank/DDBJ whole genome shotgun (WGS) entry which is preliminary data.</text>
</comment>
<feature type="domain" description="Endothelin-like toxin" evidence="13">
    <location>
        <begin position="74"/>
        <end position="95"/>
    </location>
</feature>
<dbReference type="Pfam" id="PF00322">
    <property type="entry name" value="Endothelin"/>
    <property type="match status" value="1"/>
</dbReference>
<evidence type="ECO:0000256" key="8">
    <source>
        <dbReference type="ARBA" id="ARBA00023322"/>
    </source>
</evidence>
<keyword evidence="6" id="KW-0838">Vasoactive</keyword>
<dbReference type="GO" id="GO:0003100">
    <property type="term" value="P:regulation of systemic arterial blood pressure by endothelin"/>
    <property type="evidence" value="ECO:0007669"/>
    <property type="project" value="TreeGrafter"/>
</dbReference>
<evidence type="ECO:0000313" key="15">
    <source>
        <dbReference type="Proteomes" id="UP000693946"/>
    </source>
</evidence>
<dbReference type="AlphaFoldDB" id="A0AAV6PNW2"/>
<feature type="domain" description="Endothelin-like toxin" evidence="13">
    <location>
        <begin position="133"/>
        <end position="154"/>
    </location>
</feature>